<proteinExistence type="predicted"/>
<organism evidence="2 3">
    <name type="scientific">Mortierella polycephala</name>
    <dbReference type="NCBI Taxonomy" id="41804"/>
    <lineage>
        <taxon>Eukaryota</taxon>
        <taxon>Fungi</taxon>
        <taxon>Fungi incertae sedis</taxon>
        <taxon>Mucoromycota</taxon>
        <taxon>Mortierellomycotina</taxon>
        <taxon>Mortierellomycetes</taxon>
        <taxon>Mortierellales</taxon>
        <taxon>Mortierellaceae</taxon>
        <taxon>Mortierella</taxon>
    </lineage>
</organism>
<name>A0A9P6PXL3_9FUNG</name>
<feature type="compositionally biased region" description="Polar residues" evidence="1">
    <location>
        <begin position="315"/>
        <end position="339"/>
    </location>
</feature>
<accession>A0A9P6PXL3</accession>
<feature type="compositionally biased region" description="Polar residues" evidence="1">
    <location>
        <begin position="118"/>
        <end position="127"/>
    </location>
</feature>
<evidence type="ECO:0000313" key="2">
    <source>
        <dbReference type="EMBL" id="KAG0255951.1"/>
    </source>
</evidence>
<feature type="compositionally biased region" description="Low complexity" evidence="1">
    <location>
        <begin position="160"/>
        <end position="189"/>
    </location>
</feature>
<protein>
    <submittedName>
        <fullName evidence="2">Uncharacterized protein</fullName>
    </submittedName>
</protein>
<reference evidence="2" key="1">
    <citation type="journal article" date="2020" name="Fungal Divers.">
        <title>Resolving the Mortierellaceae phylogeny through synthesis of multi-gene phylogenetics and phylogenomics.</title>
        <authorList>
            <person name="Vandepol N."/>
            <person name="Liber J."/>
            <person name="Desiro A."/>
            <person name="Na H."/>
            <person name="Kennedy M."/>
            <person name="Barry K."/>
            <person name="Grigoriev I.V."/>
            <person name="Miller A.N."/>
            <person name="O'Donnell K."/>
            <person name="Stajich J.E."/>
            <person name="Bonito G."/>
        </authorList>
    </citation>
    <scope>NUCLEOTIDE SEQUENCE</scope>
    <source>
        <strain evidence="2">KOD948</strain>
    </source>
</reference>
<feature type="region of interest" description="Disordered" evidence="1">
    <location>
        <begin position="289"/>
        <end position="354"/>
    </location>
</feature>
<dbReference type="AlphaFoldDB" id="A0A9P6PXL3"/>
<evidence type="ECO:0000313" key="3">
    <source>
        <dbReference type="Proteomes" id="UP000726737"/>
    </source>
</evidence>
<dbReference type="Proteomes" id="UP000726737">
    <property type="component" value="Unassembled WGS sequence"/>
</dbReference>
<feature type="compositionally biased region" description="Low complexity" evidence="1">
    <location>
        <begin position="138"/>
        <end position="153"/>
    </location>
</feature>
<sequence>MAPLVNAKEWFKKKSNKKKKGSGAVSTTPTTASSSTKHTSASSDQYPLISTIPNPPARKVAPETTYVPRTRYVSKDQQTHGPATSASASVPYLPYSPPAAKPGPSSASFDPRLGSYISLPSQFQSNIDPPRGGGTGGRDTSPQHSQQQLTTYQPQPPVQPLLIQKQAPTTQQMSPPQQQQLHLKPQKQPELNNKDSDKTLCHLEFLHDDLRHDTGSTAFEQHAAKLFKSFSKFKSSADALRDSETVAQEYARTIKALWQMVEDEELSQRMADATPEEREQIIVHHHTSRELPFHGFDMARSPSRAQSHQERPSSRQHCTPSRLSNRSCQESSRSEGTQYQRRRAGGQPTFRHRDSYYLPYNSQHHHHPRLSCIRETGFQQQLEEDEEEARRLYPCPPAPRSSFHDTRPSSEVQSYDQVPRGSAAVGDGRYVEEFSDTSSCEDVQDAAVSSTLVSETVHQSARELQKRDHYTISERLAMEEDWRMQARLLKSVLEEEQRDALRAVRLRELQELQEMEEMQAQEDREEAKEQQYYYLAGDPSGREGGHFLEYESVGIILPELDEDYENDDDDEAGGDNDETVEFRNQFRFAEDDDDDDDLDLERIKQEHDILGLQRYGSFRSHSGADGNMAEEQFEQAQPESAVIGLAQRLAIRESTKMMHLTPRNRALRQGACIDSCDSLIINDLEMMPAAQLTVDPLRR</sequence>
<feature type="region of interest" description="Disordered" evidence="1">
    <location>
        <begin position="379"/>
        <end position="423"/>
    </location>
</feature>
<dbReference type="OrthoDB" id="2449573at2759"/>
<comment type="caution">
    <text evidence="2">The sequence shown here is derived from an EMBL/GenBank/DDBJ whole genome shotgun (WGS) entry which is preliminary data.</text>
</comment>
<dbReference type="EMBL" id="JAAAJA010000324">
    <property type="protein sequence ID" value="KAG0255951.1"/>
    <property type="molecule type" value="Genomic_DNA"/>
</dbReference>
<gene>
    <name evidence="2" type="ORF">BG011_004846</name>
</gene>
<feature type="compositionally biased region" description="Low complexity" evidence="1">
    <location>
        <begin position="22"/>
        <end position="43"/>
    </location>
</feature>
<keyword evidence="3" id="KW-1185">Reference proteome</keyword>
<feature type="region of interest" description="Disordered" evidence="1">
    <location>
        <begin position="1"/>
        <end position="195"/>
    </location>
</feature>
<evidence type="ECO:0000256" key="1">
    <source>
        <dbReference type="SAM" id="MobiDB-lite"/>
    </source>
</evidence>
<feature type="compositionally biased region" description="Basic residues" evidence="1">
    <location>
        <begin position="11"/>
        <end position="21"/>
    </location>
</feature>
<feature type="compositionally biased region" description="Polar residues" evidence="1">
    <location>
        <begin position="79"/>
        <end position="88"/>
    </location>
</feature>